<evidence type="ECO:0000259" key="4">
    <source>
        <dbReference type="PROSITE" id="PS50011"/>
    </source>
</evidence>
<dbReference type="GO" id="GO:0005524">
    <property type="term" value="F:ATP binding"/>
    <property type="evidence" value="ECO:0007669"/>
    <property type="project" value="UniProtKB-KW"/>
</dbReference>
<evidence type="ECO:0000256" key="3">
    <source>
        <dbReference type="SAM" id="MobiDB-lite"/>
    </source>
</evidence>
<evidence type="ECO:0000256" key="1">
    <source>
        <dbReference type="ARBA" id="ARBA00022741"/>
    </source>
</evidence>
<evidence type="ECO:0000313" key="6">
    <source>
        <dbReference type="Proteomes" id="UP000541444"/>
    </source>
</evidence>
<organism evidence="5 6">
    <name type="scientific">Kingdonia uniflora</name>
    <dbReference type="NCBI Taxonomy" id="39325"/>
    <lineage>
        <taxon>Eukaryota</taxon>
        <taxon>Viridiplantae</taxon>
        <taxon>Streptophyta</taxon>
        <taxon>Embryophyta</taxon>
        <taxon>Tracheophyta</taxon>
        <taxon>Spermatophyta</taxon>
        <taxon>Magnoliopsida</taxon>
        <taxon>Ranunculales</taxon>
        <taxon>Circaeasteraceae</taxon>
        <taxon>Kingdonia</taxon>
    </lineage>
</organism>
<dbReference type="Pfam" id="PF00069">
    <property type="entry name" value="Pkinase"/>
    <property type="match status" value="1"/>
</dbReference>
<keyword evidence="2" id="KW-0067">ATP-binding</keyword>
<dbReference type="InterPro" id="IPR019557">
    <property type="entry name" value="AminoTfrase-like_pln_mobile"/>
</dbReference>
<feature type="compositionally biased region" description="Basic and acidic residues" evidence="3">
    <location>
        <begin position="493"/>
        <end position="503"/>
    </location>
</feature>
<dbReference type="Proteomes" id="UP000541444">
    <property type="component" value="Unassembled WGS sequence"/>
</dbReference>
<evidence type="ECO:0000256" key="2">
    <source>
        <dbReference type="ARBA" id="ARBA00022840"/>
    </source>
</evidence>
<comment type="caution">
    <text evidence="5">The sequence shown here is derived from an EMBL/GenBank/DDBJ whole genome shotgun (WGS) entry which is preliminary data.</text>
</comment>
<dbReference type="InterPro" id="IPR050108">
    <property type="entry name" value="CDK"/>
</dbReference>
<dbReference type="GO" id="GO:0005634">
    <property type="term" value="C:nucleus"/>
    <property type="evidence" value="ECO:0007669"/>
    <property type="project" value="TreeGrafter"/>
</dbReference>
<dbReference type="InterPro" id="IPR000719">
    <property type="entry name" value="Prot_kinase_dom"/>
</dbReference>
<keyword evidence="1" id="KW-0547">Nucleotide-binding</keyword>
<feature type="domain" description="Protein kinase" evidence="4">
    <location>
        <begin position="115"/>
        <end position="528"/>
    </location>
</feature>
<evidence type="ECO:0000313" key="5">
    <source>
        <dbReference type="EMBL" id="KAF6141849.1"/>
    </source>
</evidence>
<protein>
    <recommendedName>
        <fullName evidence="4">Protein kinase domain-containing protein</fullName>
    </recommendedName>
</protein>
<dbReference type="InterPro" id="IPR011009">
    <property type="entry name" value="Kinase-like_dom_sf"/>
</dbReference>
<dbReference type="GO" id="GO:0008353">
    <property type="term" value="F:RNA polymerase II CTD heptapeptide repeat kinase activity"/>
    <property type="evidence" value="ECO:0007669"/>
    <property type="project" value="TreeGrafter"/>
</dbReference>
<dbReference type="PANTHER" id="PTHR24056">
    <property type="entry name" value="CELL DIVISION PROTEIN KINASE"/>
    <property type="match status" value="1"/>
</dbReference>
<feature type="region of interest" description="Disordered" evidence="3">
    <location>
        <begin position="477"/>
        <end position="508"/>
    </location>
</feature>
<keyword evidence="6" id="KW-1185">Reference proteome</keyword>
<gene>
    <name evidence="5" type="ORF">GIB67_003220</name>
</gene>
<dbReference type="PROSITE" id="PS50011">
    <property type="entry name" value="PROTEIN_KINASE_DOM"/>
    <property type="match status" value="1"/>
</dbReference>
<dbReference type="EMBL" id="JACGCM010002285">
    <property type="protein sequence ID" value="KAF6141849.1"/>
    <property type="molecule type" value="Genomic_DNA"/>
</dbReference>
<dbReference type="Pfam" id="PF10536">
    <property type="entry name" value="PMD"/>
    <property type="match status" value="1"/>
</dbReference>
<accession>A0A7J7LH32</accession>
<dbReference type="Gene3D" id="1.10.510.10">
    <property type="entry name" value="Transferase(Phosphotransferase) domain 1"/>
    <property type="match status" value="1"/>
</dbReference>
<proteinExistence type="predicted"/>
<dbReference type="GO" id="GO:0000307">
    <property type="term" value="C:cyclin-dependent protein kinase holoenzyme complex"/>
    <property type="evidence" value="ECO:0007669"/>
    <property type="project" value="TreeGrafter"/>
</dbReference>
<reference evidence="5 6" key="1">
    <citation type="journal article" date="2020" name="IScience">
        <title>Genome Sequencing of the Endangered Kingdonia uniflora (Circaeasteraceae, Ranunculales) Reveals Potential Mechanisms of Evolutionary Specialization.</title>
        <authorList>
            <person name="Sun Y."/>
            <person name="Deng T."/>
            <person name="Zhang A."/>
            <person name="Moore M.J."/>
            <person name="Landis J.B."/>
            <person name="Lin N."/>
            <person name="Zhang H."/>
            <person name="Zhang X."/>
            <person name="Huang J."/>
            <person name="Zhang X."/>
            <person name="Sun H."/>
            <person name="Wang H."/>
        </authorList>
    </citation>
    <scope>NUCLEOTIDE SEQUENCE [LARGE SCALE GENOMIC DNA]</scope>
    <source>
        <strain evidence="5">TB1705</strain>
        <tissue evidence="5">Leaf</tissue>
    </source>
</reference>
<dbReference type="SUPFAM" id="SSF56112">
    <property type="entry name" value="Protein kinase-like (PK-like)"/>
    <property type="match status" value="1"/>
</dbReference>
<feature type="compositionally biased region" description="Basic residues" evidence="3">
    <location>
        <begin position="477"/>
        <end position="492"/>
    </location>
</feature>
<sequence>MAEDFHLPEFKEDSFLLIEDTEDHLTTRILNNVECPKLRLRTNLKKVLKFYSQLSKIEGIKHLIDASGFAHFLSIKWNQCDNRLVIALIERWWDVTHTFHFPCGEIGFAPLDFYMLTGIRVGFGSPPPFATGDEVEELAALYIANIKDIIISFGCIPGNFIYQLFYMKKVGEYDHEMIARMFLLYMLSMYFYGHCDSKIRLGHLMALKNLDKGAHFRGAWYLGERCTKQLIGQYTIPTNPPPTYIGGVPGDFIERLQAADWIDAIPFAFQRFTESNYTLFWITVTLGYRIPEFFHAVNTDEAGHHPGTYKITPYTRSNGLRDWYIDVAIPPRPRRQRLTIPAVDPSSLVDAGVLVPDDVTPINFGLANYFNPNHKRLLTSRVVTLWYRAPELLLGATDYGVGIDLWSAGCLMAEMFAGRPIMPGRTEFFTASPRACDLSGLPVIYKEDEEPDHTSDRKNLKFGGNNAQLIKVSLFHHRQRSSKLKQRSRTHNKKDSATEKSKGDSGSSKELLKILASCSVVEGFEVSD</sequence>
<dbReference type="AlphaFoldDB" id="A0A7J7LH32"/>
<dbReference type="GO" id="GO:0032968">
    <property type="term" value="P:positive regulation of transcription elongation by RNA polymerase II"/>
    <property type="evidence" value="ECO:0007669"/>
    <property type="project" value="TreeGrafter"/>
</dbReference>
<dbReference type="PANTHER" id="PTHR24056:SF221">
    <property type="entry name" value="OS02G0304500 PROTEIN"/>
    <property type="match status" value="1"/>
</dbReference>
<name>A0A7J7LH32_9MAGN</name>